<evidence type="ECO:0000259" key="2">
    <source>
        <dbReference type="Pfam" id="PF00990"/>
    </source>
</evidence>
<dbReference type="InterPro" id="IPR000160">
    <property type="entry name" value="GGDEF_dom"/>
</dbReference>
<reference evidence="3 4" key="1">
    <citation type="submission" date="2006-04" db="EMBL/GenBank/DDBJ databases">
        <authorList>
            <person name="Nierman W.C."/>
        </authorList>
    </citation>
    <scope>NUCLEOTIDE SEQUENCE [LARGE SCALE GENOMIC DNA]</scope>
    <source>
        <strain evidence="3 4">DW4/3-1</strain>
    </source>
</reference>
<dbReference type="SUPFAM" id="SSF55073">
    <property type="entry name" value="Nucleotide cyclase"/>
    <property type="match status" value="1"/>
</dbReference>
<organism evidence="3 4">
    <name type="scientific">Stigmatella aurantiaca (strain DW4/3-1)</name>
    <dbReference type="NCBI Taxonomy" id="378806"/>
    <lineage>
        <taxon>Bacteria</taxon>
        <taxon>Pseudomonadati</taxon>
        <taxon>Myxococcota</taxon>
        <taxon>Myxococcia</taxon>
        <taxon>Myxococcales</taxon>
        <taxon>Cystobacterineae</taxon>
        <taxon>Archangiaceae</taxon>
        <taxon>Stigmatella</taxon>
    </lineage>
</organism>
<dbReference type="Gene3D" id="3.30.70.270">
    <property type="match status" value="1"/>
</dbReference>
<evidence type="ECO:0000313" key="3">
    <source>
        <dbReference type="EMBL" id="EAU63466.1"/>
    </source>
</evidence>
<dbReference type="EMBL" id="AAMD01000161">
    <property type="protein sequence ID" value="EAU63466.1"/>
    <property type="molecule type" value="Genomic_DNA"/>
</dbReference>
<dbReference type="Proteomes" id="UP000032702">
    <property type="component" value="Unassembled WGS sequence"/>
</dbReference>
<dbReference type="PATRIC" id="fig|378806.16.peg.2353"/>
<dbReference type="AlphaFoldDB" id="Q08SK9"/>
<feature type="region of interest" description="Disordered" evidence="1">
    <location>
        <begin position="1"/>
        <end position="31"/>
    </location>
</feature>
<comment type="caution">
    <text evidence="3">The sequence shown here is derived from an EMBL/GenBank/DDBJ whole genome shotgun (WGS) entry which is preliminary data.</text>
</comment>
<accession>Q08SK9</accession>
<dbReference type="Pfam" id="PF00990">
    <property type="entry name" value="GGDEF"/>
    <property type="match status" value="1"/>
</dbReference>
<feature type="domain" description="GGDEF" evidence="2">
    <location>
        <begin position="110"/>
        <end position="189"/>
    </location>
</feature>
<dbReference type="InterPro" id="IPR043128">
    <property type="entry name" value="Rev_trsase/Diguanyl_cyclase"/>
</dbReference>
<proteinExistence type="predicted"/>
<protein>
    <recommendedName>
        <fullName evidence="2">GGDEF domain-containing protein</fullName>
    </recommendedName>
</protein>
<gene>
    <name evidence="3" type="ORF">STIAU_7589</name>
</gene>
<sequence>MEGADRAPALPRPGRGHRDGPPPLSGPGCASRSLRATRAAMPYPIDDATATALIALHPWTVARSAQPVQLAVETLLEAERARQGQPDKTGAFSALALTQGPLLKEEFDLSTHAHHDGWRVGAVIADVQAMISVNARFGFTVGDQVLQATVNSLASQFPGAKVVRIHPDAFAALLTPTSQLSVHADQRETTRARLAEDTAQLLPEDTRPEERPRHTVTLMELTVDQPSHWQVLGPLLWAELERAHVLERLGRTGDILQRRRIRLDGFVPAG</sequence>
<dbReference type="InterPro" id="IPR029787">
    <property type="entry name" value="Nucleotide_cyclase"/>
</dbReference>
<name>Q08SK9_STIAD</name>
<evidence type="ECO:0000313" key="4">
    <source>
        <dbReference type="Proteomes" id="UP000032702"/>
    </source>
</evidence>
<evidence type="ECO:0000256" key="1">
    <source>
        <dbReference type="SAM" id="MobiDB-lite"/>
    </source>
</evidence>